<keyword evidence="1" id="KW-1133">Transmembrane helix</keyword>
<dbReference type="PROSITE" id="PS50206">
    <property type="entry name" value="RHODANESE_3"/>
    <property type="match status" value="2"/>
</dbReference>
<accession>A0A3B1D8I5</accession>
<dbReference type="EMBL" id="UOGH01000075">
    <property type="protein sequence ID" value="VAX28055.1"/>
    <property type="molecule type" value="Genomic_DNA"/>
</dbReference>
<dbReference type="Gene3D" id="2.60.40.10">
    <property type="entry name" value="Immunoglobulins"/>
    <property type="match status" value="1"/>
</dbReference>
<dbReference type="AlphaFoldDB" id="A0A3B1D8I5"/>
<reference evidence="3" key="1">
    <citation type="submission" date="2018-06" db="EMBL/GenBank/DDBJ databases">
        <authorList>
            <person name="Zhirakovskaya E."/>
        </authorList>
    </citation>
    <scope>NUCLEOTIDE SEQUENCE</scope>
</reference>
<feature type="domain" description="Rhodanese" evidence="2">
    <location>
        <begin position="123"/>
        <end position="200"/>
    </location>
</feature>
<evidence type="ECO:0000256" key="1">
    <source>
        <dbReference type="SAM" id="Phobius"/>
    </source>
</evidence>
<dbReference type="SMART" id="SM00450">
    <property type="entry name" value="RHOD"/>
    <property type="match status" value="2"/>
</dbReference>
<evidence type="ECO:0000259" key="2">
    <source>
        <dbReference type="PROSITE" id="PS50206"/>
    </source>
</evidence>
<feature type="transmembrane region" description="Helical" evidence="1">
    <location>
        <begin position="821"/>
        <end position="840"/>
    </location>
</feature>
<sequence>TGIYTIFFLALAGFFLLETQSAWAVFTEVSATAAYNDVKDTGTDAVIIDVRTVDESNGLCPPWGPTGCATTGATDTNSAYNGTPKWRVNGKTYLPINIPWWVNENTAFPTQSPDDATEVTNIIEGLLERGVIDFNTRLYFLCRTGVRSRYMATWMDGRTFTSTKTGSGTFANLYNIDGDGTGTVEGGMSEWNTGTLPKYLGMGEYFNFTTVPPQVFATFDGSTTFTISILEPTSSGYFTPPPVTRVSLQIFDNAGYRGSEVAFDTNDTSGSLWTDYTFDATSGTAPFDMPVGAFTWRALAANNAGRGLNNHALGVADISAVEAESSASARTGIIIDVRTWEEHNGCAVTGQLPFTYNCASTSSNARSPMWTDTATGVTVLPPNVPFWIGSFAGAFPEDTVEFGSILGYLKQAEVIDFNTRIYLISANGYRSYWAGAYMQKLGFRNVYSIDSVDTYADGGMPEWYNVAGLATNPDFHGPQIYAVTPADGYANGAVPFKVGILEVTRADGRGHPCISDVSLYVDDLVNAAVSSSIDASGLWTEYTFNPAVAAGPSHTWNIRAQGGWGIDPDFYACPAADPTEFTMWGLHAYAAGPGDRSLGVAEQIMVTDGAGNTDLKVGFGDVAVGGSAITQTITVTNNSTTDLTGISTSLTTYGADAFLPFTITDNCSSTLGASANCAIDVDFSPVTAGSFGRVLRINSDDAAVPQVAVAMCGTAGDTAPRWTSAVTVDPALTDDELLSLLSDCAVPAAVSTAAPTVPDLLYPSDGDANVPTSVSFAWRESTDADGDAVSYQICYAPEGTELDSTCIPVDGDSARGNSSTLYAGLGSGAGLLLFGMVLAGSARRRKLALMIGLMAITAMFLVSCGKSTTDTSSSNGTDNFAVSGIVTFSAPVPLDSNKLYTWKVIASDGTNSTDSEPASFTTGN</sequence>
<organism evidence="3">
    <name type="scientific">hydrothermal vent metagenome</name>
    <dbReference type="NCBI Taxonomy" id="652676"/>
    <lineage>
        <taxon>unclassified sequences</taxon>
        <taxon>metagenomes</taxon>
        <taxon>ecological metagenomes</taxon>
    </lineage>
</organism>
<dbReference type="NCBIfam" id="NF012200">
    <property type="entry name" value="choice_anch_D"/>
    <property type="match status" value="1"/>
</dbReference>
<name>A0A3B1D8I5_9ZZZZ</name>
<feature type="transmembrane region" description="Helical" evidence="1">
    <location>
        <begin position="847"/>
        <end position="863"/>
    </location>
</feature>
<keyword evidence="1" id="KW-0812">Transmembrane</keyword>
<dbReference type="InterPro" id="IPR001763">
    <property type="entry name" value="Rhodanese-like_dom"/>
</dbReference>
<dbReference type="SUPFAM" id="SSF52821">
    <property type="entry name" value="Rhodanese/Cell cycle control phosphatase"/>
    <property type="match status" value="2"/>
</dbReference>
<feature type="domain" description="Rhodanese" evidence="2">
    <location>
        <begin position="408"/>
        <end position="464"/>
    </location>
</feature>
<protein>
    <recommendedName>
        <fullName evidence="2">Rhodanese domain-containing protein</fullName>
    </recommendedName>
</protein>
<dbReference type="InterPro" id="IPR013783">
    <property type="entry name" value="Ig-like_fold"/>
</dbReference>
<keyword evidence="1" id="KW-0472">Membrane</keyword>
<dbReference type="CDD" id="cd00158">
    <property type="entry name" value="RHOD"/>
    <property type="match status" value="1"/>
</dbReference>
<proteinExistence type="predicted"/>
<gene>
    <name evidence="3" type="ORF">MNBD_NITROSPIRAE02-1083</name>
</gene>
<evidence type="ECO:0000313" key="3">
    <source>
        <dbReference type="EMBL" id="VAX28055.1"/>
    </source>
</evidence>
<feature type="non-terminal residue" evidence="3">
    <location>
        <position position="1"/>
    </location>
</feature>
<dbReference type="Gene3D" id="3.40.250.10">
    <property type="entry name" value="Rhodanese-like domain"/>
    <property type="match status" value="2"/>
</dbReference>
<dbReference type="InterPro" id="IPR036873">
    <property type="entry name" value="Rhodanese-like_dom_sf"/>
</dbReference>